<dbReference type="CDD" id="cd00306">
    <property type="entry name" value="Peptidases_S8_S53"/>
    <property type="match status" value="1"/>
</dbReference>
<dbReference type="Proteomes" id="UP001230908">
    <property type="component" value="Unassembled WGS sequence"/>
</dbReference>
<evidence type="ECO:0000256" key="2">
    <source>
        <dbReference type="ARBA" id="ARBA00022670"/>
    </source>
</evidence>
<accession>A0ABU0ZFA0</accession>
<evidence type="ECO:0000256" key="7">
    <source>
        <dbReference type="SAM" id="Phobius"/>
    </source>
</evidence>
<dbReference type="EMBL" id="JAVHUY010000012">
    <property type="protein sequence ID" value="MDQ7905727.1"/>
    <property type="molecule type" value="Genomic_DNA"/>
</dbReference>
<keyword evidence="7" id="KW-0812">Transmembrane</keyword>
<keyword evidence="7" id="KW-1133">Transmembrane helix</keyword>
<dbReference type="PRINTS" id="PR00723">
    <property type="entry name" value="SUBTILISIN"/>
</dbReference>
<feature type="signal peptide" evidence="8">
    <location>
        <begin position="1"/>
        <end position="30"/>
    </location>
</feature>
<keyword evidence="8" id="KW-0732">Signal</keyword>
<evidence type="ECO:0000256" key="8">
    <source>
        <dbReference type="SAM" id="SignalP"/>
    </source>
</evidence>
<keyword evidence="7" id="KW-0472">Membrane</keyword>
<feature type="compositionally biased region" description="Low complexity" evidence="6">
    <location>
        <begin position="133"/>
        <end position="175"/>
    </location>
</feature>
<evidence type="ECO:0000256" key="3">
    <source>
        <dbReference type="ARBA" id="ARBA00022801"/>
    </source>
</evidence>
<protein>
    <submittedName>
        <fullName evidence="10">S8 family serine peptidase</fullName>
    </submittedName>
</protein>
<dbReference type="Gene3D" id="3.40.50.200">
    <property type="entry name" value="Peptidase S8/S53 domain"/>
    <property type="match status" value="1"/>
</dbReference>
<dbReference type="SUPFAM" id="SSF52743">
    <property type="entry name" value="Subtilisin-like"/>
    <property type="match status" value="1"/>
</dbReference>
<keyword evidence="2" id="KW-0645">Protease</keyword>
<gene>
    <name evidence="10" type="ORF">RB614_14505</name>
</gene>
<evidence type="ECO:0000256" key="6">
    <source>
        <dbReference type="SAM" id="MobiDB-lite"/>
    </source>
</evidence>
<reference evidence="10 11" key="1">
    <citation type="submission" date="2023-08" db="EMBL/GenBank/DDBJ databases">
        <title>Phytohabitans sansha sp. nov., isolated from marine sediment.</title>
        <authorList>
            <person name="Zhao Y."/>
            <person name="Yi K."/>
        </authorList>
    </citation>
    <scope>NUCLEOTIDE SEQUENCE [LARGE SCALE GENOMIC DNA]</scope>
    <source>
        <strain evidence="10 11">ZYX-F-186</strain>
    </source>
</reference>
<evidence type="ECO:0000256" key="4">
    <source>
        <dbReference type="ARBA" id="ARBA00022825"/>
    </source>
</evidence>
<evidence type="ECO:0000256" key="5">
    <source>
        <dbReference type="PROSITE-ProRule" id="PRU01240"/>
    </source>
</evidence>
<dbReference type="PANTHER" id="PTHR43806">
    <property type="entry name" value="PEPTIDASE S8"/>
    <property type="match status" value="1"/>
</dbReference>
<comment type="caution">
    <text evidence="10">The sequence shown here is derived from an EMBL/GenBank/DDBJ whole genome shotgun (WGS) entry which is preliminary data.</text>
</comment>
<name>A0ABU0ZFA0_9ACTN</name>
<dbReference type="RefSeq" id="WP_308713000.1">
    <property type="nucleotide sequence ID" value="NZ_JAVHUY010000012.1"/>
</dbReference>
<evidence type="ECO:0000256" key="1">
    <source>
        <dbReference type="ARBA" id="ARBA00011073"/>
    </source>
</evidence>
<organism evidence="10 11">
    <name type="scientific">Phytohabitans maris</name>
    <dbReference type="NCBI Taxonomy" id="3071409"/>
    <lineage>
        <taxon>Bacteria</taxon>
        <taxon>Bacillati</taxon>
        <taxon>Actinomycetota</taxon>
        <taxon>Actinomycetes</taxon>
        <taxon>Micromonosporales</taxon>
        <taxon>Micromonosporaceae</taxon>
    </lineage>
</organism>
<feature type="region of interest" description="Disordered" evidence="6">
    <location>
        <begin position="457"/>
        <end position="480"/>
    </location>
</feature>
<evidence type="ECO:0000313" key="11">
    <source>
        <dbReference type="Proteomes" id="UP001230908"/>
    </source>
</evidence>
<keyword evidence="11" id="KW-1185">Reference proteome</keyword>
<dbReference type="InterPro" id="IPR015500">
    <property type="entry name" value="Peptidase_S8_subtilisin-rel"/>
</dbReference>
<comment type="caution">
    <text evidence="5">Lacks conserved residue(s) required for the propagation of feature annotation.</text>
</comment>
<feature type="domain" description="Peptidase S8/S53" evidence="9">
    <location>
        <begin position="199"/>
        <end position="443"/>
    </location>
</feature>
<dbReference type="InterPro" id="IPR036852">
    <property type="entry name" value="Peptidase_S8/S53_dom_sf"/>
</dbReference>
<keyword evidence="3" id="KW-0378">Hydrolase</keyword>
<dbReference type="PROSITE" id="PS51892">
    <property type="entry name" value="SUBTILASE"/>
    <property type="match status" value="1"/>
</dbReference>
<feature type="region of interest" description="Disordered" evidence="6">
    <location>
        <begin position="114"/>
        <end position="184"/>
    </location>
</feature>
<feature type="compositionally biased region" description="Pro residues" evidence="6">
    <location>
        <begin position="114"/>
        <end position="132"/>
    </location>
</feature>
<evidence type="ECO:0000313" key="10">
    <source>
        <dbReference type="EMBL" id="MDQ7905727.1"/>
    </source>
</evidence>
<keyword evidence="4" id="KW-0720">Serine protease</keyword>
<proteinExistence type="inferred from homology"/>
<evidence type="ECO:0000259" key="9">
    <source>
        <dbReference type="Pfam" id="PF00082"/>
    </source>
</evidence>
<dbReference type="InterPro" id="IPR000209">
    <property type="entry name" value="Peptidase_S8/S53_dom"/>
</dbReference>
<comment type="similarity">
    <text evidence="1 5">Belongs to the peptidase S8 family.</text>
</comment>
<dbReference type="PANTHER" id="PTHR43806:SF11">
    <property type="entry name" value="CEREVISIN-RELATED"/>
    <property type="match status" value="1"/>
</dbReference>
<dbReference type="InterPro" id="IPR050131">
    <property type="entry name" value="Peptidase_S8_subtilisin-like"/>
</dbReference>
<sequence length="543" mass="53483">MDSPIRTLGRWGLAAALGLLAALAPAPARADDSAYVKFYTVNTAYQGAPESLAGIAERFLGATDRADEVFHLNLGRPQPDGGTLTDPARLRPGWRLVLPWDAVGAGVQYGTLAPAPPPAAPTSPPKGTPAPPAASGKPAPGGAAVPGGAAAPQQGVRPTTAPRPPAAKGCAPPKATRAAGPDWATRRLAADRAWSRGRGKGQLIAVVDSGVDGSLPQLAGHVTVGVDVVTAGGRGDVDCLGTGTAMAGILVGQGGKGGGPAGVAPDATVLPVRLVTGAPTARPADQAAAIGQATAAGATVIALGSYVDTNETAVAEAIAAATANDVVVVAGAAPDGTPVNAAAVLPAGGVLRVGAVGANGQPAVRYRPGGVDVVAPGVDVTSLGVAGAGGFVGSGTQYAVAYAAGQAALVRSAFPDLAANQVVHRVKATARKPTDTAAGAGWGHGMIDPFASVHTELPDERPARGTGPAPRGVTAPDPVGGPGGGRVVALVAMALVMLTALVLLVFRLRLVLRARAAPVADPYREPDAPATTWPTLSDLPKSD</sequence>
<feature type="transmembrane region" description="Helical" evidence="7">
    <location>
        <begin position="487"/>
        <end position="506"/>
    </location>
</feature>
<feature type="region of interest" description="Disordered" evidence="6">
    <location>
        <begin position="521"/>
        <end position="543"/>
    </location>
</feature>
<feature type="chain" id="PRO_5046117208" evidence="8">
    <location>
        <begin position="31"/>
        <end position="543"/>
    </location>
</feature>
<dbReference type="Pfam" id="PF00082">
    <property type="entry name" value="Peptidase_S8"/>
    <property type="match status" value="1"/>
</dbReference>